<gene>
    <name evidence="1" type="ordered locus">RGE_28460</name>
</gene>
<name>I0HT48_RUBGI</name>
<accession>I0HT48</accession>
<sequence length="54" mass="5837">MNEGLPIAPRPEDDALERDDAAWALGCEAALPWLIDAAAPKDEGRALRPQPGRE</sequence>
<reference evidence="1 2" key="1">
    <citation type="journal article" date="2012" name="J. Bacteriol.">
        <title>Complete genome sequence of phototrophic betaproteobacterium Rubrivivax gelatinosus IL144.</title>
        <authorList>
            <person name="Nagashima S."/>
            <person name="Kamimura A."/>
            <person name="Shimizu T."/>
            <person name="Nakamura-isaki S."/>
            <person name="Aono E."/>
            <person name="Sakamoto K."/>
            <person name="Ichikawa N."/>
            <person name="Nakazawa H."/>
            <person name="Sekine M."/>
            <person name="Yamazaki S."/>
            <person name="Fujita N."/>
            <person name="Shimada K."/>
            <person name="Hanada S."/>
            <person name="Nagashima K.V.P."/>
        </authorList>
    </citation>
    <scope>NUCLEOTIDE SEQUENCE [LARGE SCALE GENOMIC DNA]</scope>
    <source>
        <strain evidence="2">NBRC 100245 / IL144</strain>
    </source>
</reference>
<dbReference type="EMBL" id="AP012320">
    <property type="protein sequence ID" value="BAL96185.1"/>
    <property type="molecule type" value="Genomic_DNA"/>
</dbReference>
<evidence type="ECO:0000313" key="1">
    <source>
        <dbReference type="EMBL" id="BAL96185.1"/>
    </source>
</evidence>
<dbReference type="PATRIC" id="fig|983917.3.peg.2774"/>
<protein>
    <submittedName>
        <fullName evidence="1">Uncharacterized protein</fullName>
    </submittedName>
</protein>
<keyword evidence="2" id="KW-1185">Reference proteome</keyword>
<proteinExistence type="predicted"/>
<dbReference type="HOGENOM" id="CLU_3047654_0_0_4"/>
<dbReference type="STRING" id="983917.RGE_28460"/>
<evidence type="ECO:0000313" key="2">
    <source>
        <dbReference type="Proteomes" id="UP000007883"/>
    </source>
</evidence>
<dbReference type="RefSeq" id="WP_014429046.1">
    <property type="nucleotide sequence ID" value="NC_017075.1"/>
</dbReference>
<dbReference type="Proteomes" id="UP000007883">
    <property type="component" value="Chromosome"/>
</dbReference>
<dbReference type="KEGG" id="rge:RGE_28460"/>
<dbReference type="AlphaFoldDB" id="I0HT48"/>
<organism evidence="1 2">
    <name type="scientific">Rubrivivax gelatinosus (strain NBRC 100245 / IL144)</name>
    <dbReference type="NCBI Taxonomy" id="983917"/>
    <lineage>
        <taxon>Bacteria</taxon>
        <taxon>Pseudomonadati</taxon>
        <taxon>Pseudomonadota</taxon>
        <taxon>Betaproteobacteria</taxon>
        <taxon>Burkholderiales</taxon>
        <taxon>Sphaerotilaceae</taxon>
        <taxon>Rubrivivax</taxon>
    </lineage>
</organism>